<dbReference type="InterPro" id="IPR020796">
    <property type="entry name" value="ORC5"/>
</dbReference>
<feature type="domain" description="Origin recognition complex subunit 5 C-terminal" evidence="1">
    <location>
        <begin position="164"/>
        <end position="192"/>
    </location>
</feature>
<keyword evidence="3" id="KW-1185">Reference proteome</keyword>
<protein>
    <recommendedName>
        <fullName evidence="1">Origin recognition complex subunit 5 C-terminal domain-containing protein</fullName>
    </recommendedName>
</protein>
<reference evidence="2" key="1">
    <citation type="submission" date="2018-11" db="EMBL/GenBank/DDBJ databases">
        <authorList>
            <consortium name="Pathogen Informatics"/>
        </authorList>
    </citation>
    <scope>NUCLEOTIDE SEQUENCE</scope>
</reference>
<dbReference type="PANTHER" id="PTHR12705:SF0">
    <property type="entry name" value="ORIGIN RECOGNITION COMPLEX SUBUNIT 5"/>
    <property type="match status" value="1"/>
</dbReference>
<dbReference type="InterPro" id="IPR047088">
    <property type="entry name" value="ORC5_C"/>
</dbReference>
<dbReference type="GO" id="GO:0003688">
    <property type="term" value="F:DNA replication origin binding"/>
    <property type="evidence" value="ECO:0007669"/>
    <property type="project" value="TreeGrafter"/>
</dbReference>
<gene>
    <name evidence="2" type="ORF">PXEA_LOCUS8169</name>
</gene>
<evidence type="ECO:0000313" key="2">
    <source>
        <dbReference type="EMBL" id="VEL14729.1"/>
    </source>
</evidence>
<dbReference type="AlphaFoldDB" id="A0A448WLJ0"/>
<proteinExistence type="predicted"/>
<dbReference type="OrthoDB" id="365981at2759"/>
<dbReference type="Pfam" id="PF14630">
    <property type="entry name" value="ORC5_C"/>
    <property type="match status" value="1"/>
</dbReference>
<organism evidence="2 3">
    <name type="scientific">Protopolystoma xenopodis</name>
    <dbReference type="NCBI Taxonomy" id="117903"/>
    <lineage>
        <taxon>Eukaryota</taxon>
        <taxon>Metazoa</taxon>
        <taxon>Spiralia</taxon>
        <taxon>Lophotrochozoa</taxon>
        <taxon>Platyhelminthes</taxon>
        <taxon>Monogenea</taxon>
        <taxon>Polyopisthocotylea</taxon>
        <taxon>Polystomatidea</taxon>
        <taxon>Polystomatidae</taxon>
        <taxon>Protopolystoma</taxon>
    </lineage>
</organism>
<accession>A0A448WLJ0</accession>
<dbReference type="EMBL" id="CAAALY010022139">
    <property type="protein sequence ID" value="VEL14729.1"/>
    <property type="molecule type" value="Genomic_DNA"/>
</dbReference>
<dbReference type="GO" id="GO:0006270">
    <property type="term" value="P:DNA replication initiation"/>
    <property type="evidence" value="ECO:0007669"/>
    <property type="project" value="TreeGrafter"/>
</dbReference>
<sequence length="193" mass="22418">MLSTRKIKQYMRGQESLIGSHFVSPQQRPYLCCIFVTRCPWYKFHSGTFHMVPFLLSLSSYTKDQAQRILLSIAPYEADSKRFANFVDLLLTVNWPIFEEAIINGVVAPDDEWGHWRHAQPILKRSLSTLYMRLQPLSGVASDVKGESLFGERFNFQTSLNLELPYYSRFLLIASYLASYNPRSADKKFFEKV</sequence>
<evidence type="ECO:0000313" key="3">
    <source>
        <dbReference type="Proteomes" id="UP000784294"/>
    </source>
</evidence>
<evidence type="ECO:0000259" key="1">
    <source>
        <dbReference type="Pfam" id="PF14630"/>
    </source>
</evidence>
<dbReference type="PANTHER" id="PTHR12705">
    <property type="entry name" value="ORIGIN RECOGNITION COMPLEX SUBUNIT 5"/>
    <property type="match status" value="1"/>
</dbReference>
<dbReference type="GO" id="GO:0005664">
    <property type="term" value="C:nuclear origin of replication recognition complex"/>
    <property type="evidence" value="ECO:0007669"/>
    <property type="project" value="TreeGrafter"/>
</dbReference>
<name>A0A448WLJ0_9PLAT</name>
<comment type="caution">
    <text evidence="2">The sequence shown here is derived from an EMBL/GenBank/DDBJ whole genome shotgun (WGS) entry which is preliminary data.</text>
</comment>
<dbReference type="Proteomes" id="UP000784294">
    <property type="component" value="Unassembled WGS sequence"/>
</dbReference>